<dbReference type="EMBL" id="AWQX01000218">
    <property type="protein sequence ID" value="EST26957.1"/>
    <property type="molecule type" value="Genomic_DNA"/>
</dbReference>
<evidence type="ECO:0000313" key="1">
    <source>
        <dbReference type="EMBL" id="EST26957.1"/>
    </source>
</evidence>
<organism evidence="1 2">
    <name type="scientific">Streptomyces roseochromogenus subsp. oscitans DS 12.976</name>
    <dbReference type="NCBI Taxonomy" id="1352936"/>
    <lineage>
        <taxon>Bacteria</taxon>
        <taxon>Bacillati</taxon>
        <taxon>Actinomycetota</taxon>
        <taxon>Actinomycetes</taxon>
        <taxon>Kitasatosporales</taxon>
        <taxon>Streptomycetaceae</taxon>
        <taxon>Streptomyces</taxon>
    </lineage>
</organism>
<protein>
    <recommendedName>
        <fullName evidence="3">UDP-N-acetylglucosamine kinase</fullName>
    </recommendedName>
</protein>
<sequence>MRSREAIARWHAALMDQAEVLLIGGRAGVGKTTVGWEVSALLRAAAVPHAVIEGDYMGQVHPAPAGDPHRTEITESNLTAVWANFAQRGYRRLIYTNTVSVLPEATGMFERAMGDGVRIIRALLTASDATARERLVGRELGSELDKELEASIRKARLLDQRAAADTVRVLTDGRSVVDIAREVVAATGWTQPHSAPGS</sequence>
<dbReference type="Gene3D" id="3.40.50.300">
    <property type="entry name" value="P-loop containing nucleotide triphosphate hydrolases"/>
    <property type="match status" value="1"/>
</dbReference>
<dbReference type="Proteomes" id="UP000017984">
    <property type="component" value="Chromosome"/>
</dbReference>
<dbReference type="STRING" id="1352936.M878_26035"/>
<reference evidence="1 2" key="1">
    <citation type="journal article" date="2014" name="Genome Announc.">
        <title>Draft Genome Sequence of Streptomyces roseochromogenes subsp. oscitans DS 12.976, Producer of the Aminocoumarin Antibiotic Clorobiocin.</title>
        <authorList>
            <person name="Ruckert C."/>
            <person name="Kalinowski J."/>
            <person name="Heide L."/>
            <person name="Apel A.K."/>
        </authorList>
    </citation>
    <scope>NUCLEOTIDE SEQUENCE [LARGE SCALE GENOMIC DNA]</scope>
    <source>
        <strain evidence="1 2">DS 12.976</strain>
    </source>
</reference>
<dbReference type="AlphaFoldDB" id="V6K495"/>
<accession>V6K495</accession>
<name>V6K495_STRRC</name>
<proteinExistence type="predicted"/>
<gene>
    <name evidence="1" type="ORF">M878_26035</name>
</gene>
<evidence type="ECO:0008006" key="3">
    <source>
        <dbReference type="Google" id="ProtNLM"/>
    </source>
</evidence>
<keyword evidence="2" id="KW-1185">Reference proteome</keyword>
<comment type="caution">
    <text evidence="1">The sequence shown here is derived from an EMBL/GenBank/DDBJ whole genome shotgun (WGS) entry which is preliminary data.</text>
</comment>
<evidence type="ECO:0000313" key="2">
    <source>
        <dbReference type="Proteomes" id="UP000017984"/>
    </source>
</evidence>
<dbReference type="InterPro" id="IPR027417">
    <property type="entry name" value="P-loop_NTPase"/>
</dbReference>
<dbReference type="SUPFAM" id="SSF52540">
    <property type="entry name" value="P-loop containing nucleoside triphosphate hydrolases"/>
    <property type="match status" value="1"/>
</dbReference>
<dbReference type="PATRIC" id="fig|1352936.5.peg.5437"/>
<dbReference type="HOGENOM" id="CLU_103816_0_0_11"/>